<gene>
    <name evidence="2" type="ORF">P8634_08300</name>
</gene>
<accession>A0AAJ5ZTY0</accession>
<dbReference type="EMBL" id="CP121468">
    <property type="protein sequence ID" value="WFR88768.1"/>
    <property type="molecule type" value="Genomic_DNA"/>
</dbReference>
<dbReference type="SUPFAM" id="SSF53756">
    <property type="entry name" value="UDP-Glycosyltransferase/glycogen phosphorylase"/>
    <property type="match status" value="1"/>
</dbReference>
<name>A0AAJ5ZTY0_LIMFE</name>
<dbReference type="InterPro" id="IPR001296">
    <property type="entry name" value="Glyco_trans_1"/>
</dbReference>
<dbReference type="Gene3D" id="3.40.50.2000">
    <property type="entry name" value="Glycogen Phosphorylase B"/>
    <property type="match status" value="2"/>
</dbReference>
<keyword evidence="2" id="KW-0808">Transferase</keyword>
<dbReference type="CDD" id="cd03811">
    <property type="entry name" value="GT4_GT28_WabH-like"/>
    <property type="match status" value="1"/>
</dbReference>
<keyword evidence="2" id="KW-0328">Glycosyltransferase</keyword>
<dbReference type="PANTHER" id="PTHR12526:SF630">
    <property type="entry name" value="GLYCOSYLTRANSFERASE"/>
    <property type="match status" value="1"/>
</dbReference>
<dbReference type="RefSeq" id="WP_278319013.1">
    <property type="nucleotide sequence ID" value="NZ_CP053314.1"/>
</dbReference>
<dbReference type="EC" id="2.4.-.-" evidence="2"/>
<evidence type="ECO:0000313" key="3">
    <source>
        <dbReference type="Proteomes" id="UP001218104"/>
    </source>
</evidence>
<dbReference type="PANTHER" id="PTHR12526">
    <property type="entry name" value="GLYCOSYLTRANSFERASE"/>
    <property type="match status" value="1"/>
</dbReference>
<dbReference type="AlphaFoldDB" id="A0AAJ5ZTY0"/>
<sequence>MKLTFVCPELSGNGGTETVIDKALNHLVKKHQVRLIVTSVPVNRRWLEVLDPQIEVLQVATSSKFSKLVLLMKVFWQAQNDETLIILGVNIIKLATRVRQIRHRHWRLISWIHFSLINQDIFDPQNIAYADEHWAISTPIAHQLEDLGIEKERIHLLLNPVSPYEGILNEPATDMPIRLVYVGQIMLHGQKNLQELLDGIKRYGKGVHLDLFGAKKDDNLVEKYAKEIGILGQCTFHGWTADLWKTVLNEVHPNALVLTSKYEGLPMVMIEAMAHGIPCLTADFSGYEDVTVPKENGLVYHLGDLANFVERLSLLRSWQPKPRDVQQSVKRFSDDQYFQVLDKITSK</sequence>
<feature type="domain" description="Glycosyl transferase family 1" evidence="1">
    <location>
        <begin position="175"/>
        <end position="327"/>
    </location>
</feature>
<dbReference type="Proteomes" id="UP001218104">
    <property type="component" value="Chromosome"/>
</dbReference>
<reference evidence="2" key="1">
    <citation type="submission" date="2023-04" db="EMBL/GenBank/DDBJ databases">
        <title>Genomic of Limosilactobacillus fermentum MSJK0025.</title>
        <authorList>
            <person name="Yang S."/>
        </authorList>
    </citation>
    <scope>NUCLEOTIDE SEQUENCE</scope>
    <source>
        <strain evidence="2">MSJK0025</strain>
    </source>
</reference>
<proteinExistence type="predicted"/>
<organism evidence="2 3">
    <name type="scientific">Limosilactobacillus fermentum</name>
    <name type="common">Lactobacillus fermentum</name>
    <dbReference type="NCBI Taxonomy" id="1613"/>
    <lineage>
        <taxon>Bacteria</taxon>
        <taxon>Bacillati</taxon>
        <taxon>Bacillota</taxon>
        <taxon>Bacilli</taxon>
        <taxon>Lactobacillales</taxon>
        <taxon>Lactobacillaceae</taxon>
        <taxon>Limosilactobacillus</taxon>
    </lineage>
</organism>
<protein>
    <submittedName>
        <fullName evidence="2">Glycosyltransferase</fullName>
        <ecNumber evidence="2">2.4.-.-</ecNumber>
    </submittedName>
</protein>
<dbReference type="Pfam" id="PF00534">
    <property type="entry name" value="Glycos_transf_1"/>
    <property type="match status" value="1"/>
</dbReference>
<evidence type="ECO:0000259" key="1">
    <source>
        <dbReference type="Pfam" id="PF00534"/>
    </source>
</evidence>
<evidence type="ECO:0000313" key="2">
    <source>
        <dbReference type="EMBL" id="WFR88768.1"/>
    </source>
</evidence>
<dbReference type="GO" id="GO:0016757">
    <property type="term" value="F:glycosyltransferase activity"/>
    <property type="evidence" value="ECO:0007669"/>
    <property type="project" value="UniProtKB-KW"/>
</dbReference>